<evidence type="ECO:0000256" key="1">
    <source>
        <dbReference type="ARBA" id="ARBA00009670"/>
    </source>
</evidence>
<feature type="non-terminal residue" evidence="3">
    <location>
        <position position="1"/>
    </location>
</feature>
<dbReference type="InterPro" id="IPR004147">
    <property type="entry name" value="ABC1_dom"/>
</dbReference>
<sequence length="280" mass="31677">LTSNVVDYKYSLRGLHLDSDEYRSKLSEVHSRSAKRVLKLCEANKGFYVKAGQFIAAMRQVPKEYSSTLSSLQNKAVPCNFKAIKKVLTSNLGEDLSEVFLSFDEEPIAAASIAQVHRAVLKDHQDVAVKVQYPGLEQQMRIDITTMSFLSKSVTWAFPEYRFDWMVLEFEKAISSELDFVQEAKNSERTSKNFERNSVVKVPRVFWDLTRRQVLTMQFCSGNKVDDLKFLNDSGINPGKVAKALVEVFAEMIFVHGFLHGDPHPGNILVSPEGRNGFSL</sequence>
<dbReference type="Pfam" id="PF03109">
    <property type="entry name" value="ABC1"/>
    <property type="match status" value="1"/>
</dbReference>
<dbReference type="PANTHER" id="PTHR43173">
    <property type="entry name" value="ABC1 FAMILY PROTEIN"/>
    <property type="match status" value="1"/>
</dbReference>
<evidence type="ECO:0000259" key="2">
    <source>
        <dbReference type="Pfam" id="PF03109"/>
    </source>
</evidence>
<name>A0AA41V579_PAPNU</name>
<protein>
    <recommendedName>
        <fullName evidence="2">ABC1 atypical kinase-like domain-containing protein</fullName>
    </recommendedName>
</protein>
<evidence type="ECO:0000313" key="4">
    <source>
        <dbReference type="Proteomes" id="UP001177140"/>
    </source>
</evidence>
<proteinExistence type="inferred from homology"/>
<comment type="similarity">
    <text evidence="1">Belongs to the protein kinase superfamily. ADCK protein kinase family.</text>
</comment>
<dbReference type="Gene3D" id="1.10.510.10">
    <property type="entry name" value="Transferase(Phosphotransferase) domain 1"/>
    <property type="match status" value="1"/>
</dbReference>
<dbReference type="CDD" id="cd13969">
    <property type="entry name" value="ADCK1-like"/>
    <property type="match status" value="1"/>
</dbReference>
<dbReference type="PANTHER" id="PTHR43173:SF28">
    <property type="entry name" value="AARF DOMAIN CONTAINING KINASE 5"/>
    <property type="match status" value="1"/>
</dbReference>
<evidence type="ECO:0000313" key="3">
    <source>
        <dbReference type="EMBL" id="MCL7032462.1"/>
    </source>
</evidence>
<gene>
    <name evidence="3" type="ORF">MKW94_016965</name>
</gene>
<keyword evidence="4" id="KW-1185">Reference proteome</keyword>
<feature type="non-terminal residue" evidence="3">
    <location>
        <position position="280"/>
    </location>
</feature>
<dbReference type="InterPro" id="IPR045307">
    <property type="entry name" value="ADCK1_dom"/>
</dbReference>
<dbReference type="Proteomes" id="UP001177140">
    <property type="component" value="Unassembled WGS sequence"/>
</dbReference>
<dbReference type="EMBL" id="JAJJMA010123736">
    <property type="protein sequence ID" value="MCL7032462.1"/>
    <property type="molecule type" value="Genomic_DNA"/>
</dbReference>
<dbReference type="InterPro" id="IPR051130">
    <property type="entry name" value="Mito_struct-func_regulator"/>
</dbReference>
<reference evidence="3" key="1">
    <citation type="submission" date="2022-03" db="EMBL/GenBank/DDBJ databases">
        <title>A functionally conserved STORR gene fusion in Papaver species that diverged 16.8 million years ago.</title>
        <authorList>
            <person name="Catania T."/>
        </authorList>
    </citation>
    <scope>NUCLEOTIDE SEQUENCE</scope>
    <source>
        <strain evidence="3">S-191538</strain>
    </source>
</reference>
<dbReference type="InterPro" id="IPR011009">
    <property type="entry name" value="Kinase-like_dom_sf"/>
</dbReference>
<organism evidence="3 4">
    <name type="scientific">Papaver nudicaule</name>
    <name type="common">Iceland poppy</name>
    <dbReference type="NCBI Taxonomy" id="74823"/>
    <lineage>
        <taxon>Eukaryota</taxon>
        <taxon>Viridiplantae</taxon>
        <taxon>Streptophyta</taxon>
        <taxon>Embryophyta</taxon>
        <taxon>Tracheophyta</taxon>
        <taxon>Spermatophyta</taxon>
        <taxon>Magnoliopsida</taxon>
        <taxon>Ranunculales</taxon>
        <taxon>Papaveraceae</taxon>
        <taxon>Papaveroideae</taxon>
        <taxon>Papaver</taxon>
    </lineage>
</organism>
<accession>A0AA41V579</accession>
<comment type="caution">
    <text evidence="3">The sequence shown here is derived from an EMBL/GenBank/DDBJ whole genome shotgun (WGS) entry which is preliminary data.</text>
</comment>
<dbReference type="SUPFAM" id="SSF56112">
    <property type="entry name" value="Protein kinase-like (PK-like)"/>
    <property type="match status" value="1"/>
</dbReference>
<dbReference type="AlphaFoldDB" id="A0AA41V579"/>
<feature type="domain" description="ABC1 atypical kinase-like" evidence="2">
    <location>
        <begin position="72"/>
        <end position="274"/>
    </location>
</feature>